<dbReference type="SUPFAM" id="SSF56801">
    <property type="entry name" value="Acetyl-CoA synthetase-like"/>
    <property type="match status" value="1"/>
</dbReference>
<comment type="caution">
    <text evidence="3">The sequence shown here is derived from an EMBL/GenBank/DDBJ whole genome shotgun (WGS) entry which is preliminary data.</text>
</comment>
<dbReference type="Proteomes" id="UP001558652">
    <property type="component" value="Unassembled WGS sequence"/>
</dbReference>
<protein>
    <recommendedName>
        <fullName evidence="2">AMP-dependent synthetase/ligase domain-containing protein</fullName>
    </recommendedName>
</protein>
<sequence length="377" mass="42147">MASKRRNMFHKNKTQETTEKVQLNLSVVGVQDRRKMASKLRNMFYQNKKQETTEIGTPSFCNYTGIPAVGEAKITPTSPALNLMHQNRLRLLAITRGCPEVTPDPLGGVFSGHHSILIPPTELESNPSLWLAALSQHRVRDTFCSYEVMGYCTEELKSSVESLKTKLGSLRNVRWCIAVGGCGRARQNVLANFSRTFAPLGLKESAVAASFGCRANVAISVQNASSREPMRIYVDRKELRNDRVRIVKKSSADAECLVESGQLLPAVRLAVVNPETGRLCSSYHIGEIWVDSEHNTRNYVSPRRVQPISKDNVSRCSPDRGDTLRMVLADSDHPERQYARTGYLGFVLELDQESTETLEETDERSEAMLHPYMDNGG</sequence>
<organism evidence="3 4">
    <name type="scientific">Ranatra chinensis</name>
    <dbReference type="NCBI Taxonomy" id="642074"/>
    <lineage>
        <taxon>Eukaryota</taxon>
        <taxon>Metazoa</taxon>
        <taxon>Ecdysozoa</taxon>
        <taxon>Arthropoda</taxon>
        <taxon>Hexapoda</taxon>
        <taxon>Insecta</taxon>
        <taxon>Pterygota</taxon>
        <taxon>Neoptera</taxon>
        <taxon>Paraneoptera</taxon>
        <taxon>Hemiptera</taxon>
        <taxon>Heteroptera</taxon>
        <taxon>Panheteroptera</taxon>
        <taxon>Nepomorpha</taxon>
        <taxon>Nepidae</taxon>
        <taxon>Ranatrinae</taxon>
        <taxon>Ranatra</taxon>
    </lineage>
</organism>
<name>A0ABD0Y0R1_9HEMI</name>
<dbReference type="EMBL" id="JBFDAA010000016">
    <property type="protein sequence ID" value="KAL1117061.1"/>
    <property type="molecule type" value="Genomic_DNA"/>
</dbReference>
<gene>
    <name evidence="3" type="ORF">AAG570_004389</name>
</gene>
<dbReference type="InterPro" id="IPR042099">
    <property type="entry name" value="ANL_N_sf"/>
</dbReference>
<dbReference type="InterPro" id="IPR000873">
    <property type="entry name" value="AMP-dep_synth/lig_dom"/>
</dbReference>
<dbReference type="Pfam" id="PF00501">
    <property type="entry name" value="AMP-binding"/>
    <property type="match status" value="1"/>
</dbReference>
<feature type="domain" description="AMP-dependent synthetase/ligase" evidence="2">
    <location>
        <begin position="103"/>
        <end position="299"/>
    </location>
</feature>
<dbReference type="PANTHER" id="PTHR22754:SF32">
    <property type="entry name" value="DISCO-INTERACTING PROTEIN 2"/>
    <property type="match status" value="1"/>
</dbReference>
<keyword evidence="4" id="KW-1185">Reference proteome</keyword>
<feature type="region of interest" description="Disordered" evidence="1">
    <location>
        <begin position="358"/>
        <end position="377"/>
    </location>
</feature>
<evidence type="ECO:0000313" key="3">
    <source>
        <dbReference type="EMBL" id="KAL1117061.1"/>
    </source>
</evidence>
<evidence type="ECO:0000313" key="4">
    <source>
        <dbReference type="Proteomes" id="UP001558652"/>
    </source>
</evidence>
<reference evidence="3 4" key="1">
    <citation type="submission" date="2024-07" db="EMBL/GenBank/DDBJ databases">
        <title>Chromosome-level genome assembly of the water stick insect Ranatra chinensis (Heteroptera: Nepidae).</title>
        <authorList>
            <person name="Liu X."/>
        </authorList>
    </citation>
    <scope>NUCLEOTIDE SEQUENCE [LARGE SCALE GENOMIC DNA]</scope>
    <source>
        <strain evidence="3">Cailab_2021Rc</strain>
        <tissue evidence="3">Muscle</tissue>
    </source>
</reference>
<accession>A0ABD0Y0R1</accession>
<evidence type="ECO:0000256" key="1">
    <source>
        <dbReference type="SAM" id="MobiDB-lite"/>
    </source>
</evidence>
<dbReference type="AlphaFoldDB" id="A0ABD0Y0R1"/>
<evidence type="ECO:0000259" key="2">
    <source>
        <dbReference type="Pfam" id="PF00501"/>
    </source>
</evidence>
<dbReference type="PANTHER" id="PTHR22754">
    <property type="entry name" value="DISCO-INTERACTING PROTEIN 2 DIP2 -RELATED"/>
    <property type="match status" value="1"/>
</dbReference>
<dbReference type="Gene3D" id="3.40.50.12780">
    <property type="entry name" value="N-terminal domain of ligase-like"/>
    <property type="match status" value="1"/>
</dbReference>
<proteinExistence type="predicted"/>